<dbReference type="Proteomes" id="UP000095621">
    <property type="component" value="Unassembled WGS sequence"/>
</dbReference>
<dbReference type="RefSeq" id="WP_055216561.1">
    <property type="nucleotide sequence ID" value="NZ_CZBU01000007.1"/>
</dbReference>
<gene>
    <name evidence="2" type="ORF">ERS852490_02799</name>
</gene>
<dbReference type="PROSITE" id="PS51257">
    <property type="entry name" value="PROKAR_LIPOPROTEIN"/>
    <property type="match status" value="1"/>
</dbReference>
<evidence type="ECO:0000256" key="1">
    <source>
        <dbReference type="SAM" id="MobiDB-lite"/>
    </source>
</evidence>
<evidence type="ECO:0000313" key="2">
    <source>
        <dbReference type="EMBL" id="CUQ79138.1"/>
    </source>
</evidence>
<dbReference type="OrthoDB" id="2068617at2"/>
<feature type="region of interest" description="Disordered" evidence="1">
    <location>
        <begin position="479"/>
        <end position="520"/>
    </location>
</feature>
<dbReference type="EMBL" id="CZBU01000007">
    <property type="protein sequence ID" value="CUQ79138.1"/>
    <property type="molecule type" value="Genomic_DNA"/>
</dbReference>
<reference evidence="2 3" key="1">
    <citation type="submission" date="2015-09" db="EMBL/GenBank/DDBJ databases">
        <authorList>
            <consortium name="Pathogen Informatics"/>
        </authorList>
    </citation>
    <scope>NUCLEOTIDE SEQUENCE [LARGE SCALE GENOMIC DNA]</scope>
    <source>
        <strain evidence="2 3">2789STDY5834875</strain>
    </source>
</reference>
<protein>
    <submittedName>
        <fullName evidence="2">Uncharacterized protein</fullName>
    </submittedName>
</protein>
<proteinExistence type="predicted"/>
<evidence type="ECO:0000313" key="3">
    <source>
        <dbReference type="Proteomes" id="UP000095621"/>
    </source>
</evidence>
<organism evidence="2 3">
    <name type="scientific">Lachnospira eligens</name>
    <dbReference type="NCBI Taxonomy" id="39485"/>
    <lineage>
        <taxon>Bacteria</taxon>
        <taxon>Bacillati</taxon>
        <taxon>Bacillota</taxon>
        <taxon>Clostridia</taxon>
        <taxon>Lachnospirales</taxon>
        <taxon>Lachnospiraceae</taxon>
        <taxon>Lachnospira</taxon>
    </lineage>
</organism>
<name>A0A174Z4M0_9FIRM</name>
<accession>A0A174Z4M0</accession>
<sequence length="613" mass="69840">MYRRIKKILIVPLLIVTLMSCIIYTDYRKPVQVEAAVLTGDPFVDIFSWALELVGFSPKNKENQAHALHEFSEWLVQQWKDNAAMLDTWMDADLKKKCDKWKAKLEKNWDSMSASEKYLEVRNIYTRKEYDQSGSSLSYSEWLDENYINTNPFKTGRSDSFHCPLNLFIERCIANGVYTSHYSLEQWDQAGTFSCLVMLCFDWMTHISNSLYNTASALWDNTIGNVIRYRELSNMSWFKFVNSDDFDNMVSYYTSNTYYDYFSNAKEIFLESKNTIISSIPCDYIEKISDIGTKYALAIKIFKSSGADAVEYWLVDVPDDCTTVKLNKYSYQFSYFSYKFLNSSGAALTSSNTAGRLMTYYASGGSDFSFRFNNEFITFQPASFSEVNSFVNTVSMNSSPAYTTIIPFGMSDVAMDFSGEAYAGTKVYVRDKDDEDSIPFDITRVGNDISDSAAGTVIDIGDVTYVPAHDEVIDRDLTETGVAAREEENDKALTESITKAEEREKDEAKEDSKPDVGTDTKDEDLDKYKIKVTDIFPFCIPFDIYRFFSCLAADPVAPKFTIPVITENSFGIPEYSIEIDFAMFDTVAAILRKMELLGFCVGLAFVTNKLIKH</sequence>
<dbReference type="AlphaFoldDB" id="A0A174Z4M0"/>